<evidence type="ECO:0000256" key="6">
    <source>
        <dbReference type="SAM" id="MobiDB-lite"/>
    </source>
</evidence>
<evidence type="ECO:0000313" key="9">
    <source>
        <dbReference type="EMBL" id="GFS15533.1"/>
    </source>
</evidence>
<dbReference type="Pfam" id="PF07690">
    <property type="entry name" value="MFS_1"/>
    <property type="match status" value="1"/>
</dbReference>
<dbReference type="PANTHER" id="PTHR43385">
    <property type="entry name" value="RIBOFLAVIN TRANSPORTER RIBJ"/>
    <property type="match status" value="1"/>
</dbReference>
<keyword evidence="2" id="KW-0813">Transport</keyword>
<feature type="transmembrane region" description="Helical" evidence="7">
    <location>
        <begin position="340"/>
        <end position="360"/>
    </location>
</feature>
<dbReference type="GO" id="GO:0022857">
    <property type="term" value="F:transmembrane transporter activity"/>
    <property type="evidence" value="ECO:0007669"/>
    <property type="project" value="InterPro"/>
</dbReference>
<keyword evidence="5 7" id="KW-0472">Membrane</keyword>
<feature type="transmembrane region" description="Helical" evidence="7">
    <location>
        <begin position="59"/>
        <end position="78"/>
    </location>
</feature>
<keyword evidence="4 7" id="KW-1133">Transmembrane helix</keyword>
<feature type="transmembrane region" description="Helical" evidence="7">
    <location>
        <begin position="397"/>
        <end position="420"/>
    </location>
</feature>
<dbReference type="InterPro" id="IPR020846">
    <property type="entry name" value="MFS_dom"/>
</dbReference>
<evidence type="ECO:0000256" key="1">
    <source>
        <dbReference type="ARBA" id="ARBA00004141"/>
    </source>
</evidence>
<dbReference type="EMBL" id="BMAT01002850">
    <property type="protein sequence ID" value="GFS15533.1"/>
    <property type="molecule type" value="Genomic_DNA"/>
</dbReference>
<dbReference type="Gene3D" id="1.20.1250.20">
    <property type="entry name" value="MFS general substrate transporter like domains"/>
    <property type="match status" value="2"/>
</dbReference>
<dbReference type="GO" id="GO:0016020">
    <property type="term" value="C:membrane"/>
    <property type="evidence" value="ECO:0007669"/>
    <property type="project" value="UniProtKB-SubCell"/>
</dbReference>
<protein>
    <submittedName>
        <fullName evidence="9">Major Facilitator-like protein 5</fullName>
    </submittedName>
</protein>
<feature type="transmembrane region" description="Helical" evidence="7">
    <location>
        <begin position="84"/>
        <end position="104"/>
    </location>
</feature>
<comment type="subcellular location">
    <subcellularLocation>
        <location evidence="1">Membrane</location>
        <topology evidence="1">Multi-pass membrane protein</topology>
    </subcellularLocation>
</comment>
<reference evidence="9 10" key="1">
    <citation type="journal article" date="2021" name="Elife">
        <title>Chloroplast acquisition without the gene transfer in kleptoplastic sea slugs, Plakobranchus ocellatus.</title>
        <authorList>
            <person name="Maeda T."/>
            <person name="Takahashi S."/>
            <person name="Yoshida T."/>
            <person name="Shimamura S."/>
            <person name="Takaki Y."/>
            <person name="Nagai Y."/>
            <person name="Toyoda A."/>
            <person name="Suzuki Y."/>
            <person name="Arimoto A."/>
            <person name="Ishii H."/>
            <person name="Satoh N."/>
            <person name="Nishiyama T."/>
            <person name="Hasebe M."/>
            <person name="Maruyama T."/>
            <person name="Minagawa J."/>
            <person name="Obokata J."/>
            <person name="Shigenobu S."/>
        </authorList>
    </citation>
    <scope>NUCLEOTIDE SEQUENCE [LARGE SCALE GENOMIC DNA]</scope>
</reference>
<keyword evidence="10" id="KW-1185">Reference proteome</keyword>
<dbReference type="InterPro" id="IPR011701">
    <property type="entry name" value="MFS"/>
</dbReference>
<dbReference type="InterPro" id="IPR052983">
    <property type="entry name" value="MFS_Riboflavin_Transporter"/>
</dbReference>
<name>A0AAV4J1K9_9GAST</name>
<feature type="transmembrane region" description="Helical" evidence="7">
    <location>
        <begin position="30"/>
        <end position="50"/>
    </location>
</feature>
<gene>
    <name evidence="9" type="ORF">ElyMa_001451400</name>
</gene>
<dbReference type="Proteomes" id="UP000762676">
    <property type="component" value="Unassembled WGS sequence"/>
</dbReference>
<evidence type="ECO:0000256" key="3">
    <source>
        <dbReference type="ARBA" id="ARBA00022692"/>
    </source>
</evidence>
<dbReference type="PANTHER" id="PTHR43385:SF1">
    <property type="entry name" value="RIBOFLAVIN TRANSPORTER RIBJ"/>
    <property type="match status" value="1"/>
</dbReference>
<feature type="transmembrane region" description="Helical" evidence="7">
    <location>
        <begin position="307"/>
        <end position="328"/>
    </location>
</feature>
<evidence type="ECO:0000256" key="7">
    <source>
        <dbReference type="SAM" id="Phobius"/>
    </source>
</evidence>
<feature type="transmembrane region" description="Helical" evidence="7">
    <location>
        <begin position="116"/>
        <end position="141"/>
    </location>
</feature>
<keyword evidence="3 7" id="KW-0812">Transmembrane</keyword>
<dbReference type="SUPFAM" id="SSF103473">
    <property type="entry name" value="MFS general substrate transporter"/>
    <property type="match status" value="1"/>
</dbReference>
<feature type="domain" description="Major facilitator superfamily (MFS) profile" evidence="8">
    <location>
        <begin position="302"/>
        <end position="487"/>
    </location>
</feature>
<accession>A0AAV4J1K9</accession>
<sequence length="487" mass="53322">MNTYFGNLLPYLSSYYQATRNEIHWYVEPLWIISVFNIVSPLSMVTCTLMEKWLGLRQTICLGGALSALSILASYMAIREPVALVLTYGFINALGTGLLFSLCTKVVLQAASTRKGLAYGVMTSFQSVGSLVNIGLAFAVINPKNTDPDLSIGNTNYFSDPELIRNVPYYFVAIGVLTVASSSVGFLLVQLVAGNLSFWNKNTIENSASKISNQTKDVVFEQGQSQETIFLNTVKSLSTNDDSTVKNRTFYHTADTTHVTQEIKGNNSNGAFSASNEHPESSTASDVDKSGPERDLTPCEALTTHRFWLILLASLFLSHTFYVLTNLYKQYGLLRIANDQVLVITGILSTVTLIATRPLAGVFSDKFGVKMTMVLTCAVSSVFMALMVVTLNLYPPLYIVMTIVEFSCSSTYFLISSLLVNELIGTTHYPSVIGLVYTARVVSSLLDPLIVEAMVETVGWDWVFVSGIVSGIISVFCSLCLPESKTK</sequence>
<feature type="transmembrane region" description="Helical" evidence="7">
    <location>
        <begin position="372"/>
        <end position="391"/>
    </location>
</feature>
<dbReference type="AlphaFoldDB" id="A0AAV4J1K9"/>
<evidence type="ECO:0000313" key="10">
    <source>
        <dbReference type="Proteomes" id="UP000762676"/>
    </source>
</evidence>
<organism evidence="9 10">
    <name type="scientific">Elysia marginata</name>
    <dbReference type="NCBI Taxonomy" id="1093978"/>
    <lineage>
        <taxon>Eukaryota</taxon>
        <taxon>Metazoa</taxon>
        <taxon>Spiralia</taxon>
        <taxon>Lophotrochozoa</taxon>
        <taxon>Mollusca</taxon>
        <taxon>Gastropoda</taxon>
        <taxon>Heterobranchia</taxon>
        <taxon>Euthyneura</taxon>
        <taxon>Panpulmonata</taxon>
        <taxon>Sacoglossa</taxon>
        <taxon>Placobranchoidea</taxon>
        <taxon>Plakobranchidae</taxon>
        <taxon>Elysia</taxon>
    </lineage>
</organism>
<comment type="caution">
    <text evidence="9">The sequence shown here is derived from an EMBL/GenBank/DDBJ whole genome shotgun (WGS) entry which is preliminary data.</text>
</comment>
<evidence type="ECO:0000256" key="2">
    <source>
        <dbReference type="ARBA" id="ARBA00022448"/>
    </source>
</evidence>
<dbReference type="InterPro" id="IPR036259">
    <property type="entry name" value="MFS_trans_sf"/>
</dbReference>
<feature type="transmembrane region" description="Helical" evidence="7">
    <location>
        <begin position="462"/>
        <end position="481"/>
    </location>
</feature>
<feature type="transmembrane region" description="Helical" evidence="7">
    <location>
        <begin position="169"/>
        <end position="193"/>
    </location>
</feature>
<dbReference type="PROSITE" id="PS50850">
    <property type="entry name" value="MFS"/>
    <property type="match status" value="1"/>
</dbReference>
<evidence type="ECO:0000259" key="8">
    <source>
        <dbReference type="PROSITE" id="PS50850"/>
    </source>
</evidence>
<feature type="compositionally biased region" description="Low complexity" evidence="6">
    <location>
        <begin position="265"/>
        <end position="276"/>
    </location>
</feature>
<feature type="transmembrane region" description="Helical" evidence="7">
    <location>
        <begin position="432"/>
        <end position="450"/>
    </location>
</feature>
<evidence type="ECO:0000256" key="5">
    <source>
        <dbReference type="ARBA" id="ARBA00023136"/>
    </source>
</evidence>
<feature type="region of interest" description="Disordered" evidence="6">
    <location>
        <begin position="262"/>
        <end position="294"/>
    </location>
</feature>
<evidence type="ECO:0000256" key="4">
    <source>
        <dbReference type="ARBA" id="ARBA00022989"/>
    </source>
</evidence>
<proteinExistence type="predicted"/>